<dbReference type="PANTHER" id="PTHR34599">
    <property type="entry name" value="PEROXIDASE-RELATED"/>
    <property type="match status" value="1"/>
</dbReference>
<reference evidence="1" key="1">
    <citation type="submission" date="2006-01" db="EMBL/GenBank/DDBJ databases">
        <title>Complete sequence of Anaeromyxobacter dehalogenans 2CP-C.</title>
        <authorList>
            <consortium name="US DOE Joint Genome Institute"/>
            <person name="Copeland A."/>
            <person name="Lucas S."/>
            <person name="Lapidus A."/>
            <person name="Barry K."/>
            <person name="Detter J.C."/>
            <person name="Glavina T."/>
            <person name="Hammon N."/>
            <person name="Israni S."/>
            <person name="Pitluck S."/>
            <person name="Brettin T."/>
            <person name="Bruce D."/>
            <person name="Han C."/>
            <person name="Tapia R."/>
            <person name="Gilna P."/>
            <person name="Kiss H."/>
            <person name="Schmutz J."/>
            <person name="Larimer F."/>
            <person name="Land M."/>
            <person name="Kyrpides N."/>
            <person name="Anderson I."/>
            <person name="Sanford R.A."/>
            <person name="Ritalahti K.M."/>
            <person name="Thomas H.S."/>
            <person name="Kirby J.R."/>
            <person name="Zhulin I.B."/>
            <person name="Loeffler F.E."/>
            <person name="Richardson P."/>
        </authorList>
    </citation>
    <scope>NUCLEOTIDE SEQUENCE</scope>
    <source>
        <strain evidence="1">2CP-C</strain>
    </source>
</reference>
<proteinExistence type="predicted"/>
<dbReference type="PANTHER" id="PTHR34599:SF1">
    <property type="entry name" value="PHOSPHATIDIC ACID PHOSPHATASE TYPE 2_HALOPEROXIDASE DOMAIN-CONTAINING PROTEIN"/>
    <property type="match status" value="1"/>
</dbReference>
<evidence type="ECO:0000313" key="1">
    <source>
        <dbReference type="EMBL" id="ABC82670.1"/>
    </source>
</evidence>
<dbReference type="Proteomes" id="UP000001935">
    <property type="component" value="Chromosome"/>
</dbReference>
<accession>Q2IDL2</accession>
<dbReference type="EMBL" id="CP000251">
    <property type="protein sequence ID" value="ABC82670.1"/>
    <property type="molecule type" value="Genomic_DNA"/>
</dbReference>
<evidence type="ECO:0000313" key="2">
    <source>
        <dbReference type="Proteomes" id="UP000001935"/>
    </source>
</evidence>
<name>Q2IDL2_ANADE</name>
<gene>
    <name evidence="1" type="ordered locus">Adeh_2900</name>
</gene>
<dbReference type="CDD" id="cd03398">
    <property type="entry name" value="PAP2_haloperoxidase"/>
    <property type="match status" value="1"/>
</dbReference>
<dbReference type="eggNOG" id="COG0671">
    <property type="taxonomic scope" value="Bacteria"/>
</dbReference>
<protein>
    <submittedName>
        <fullName evidence="1">Uncharacterized protein</fullName>
    </submittedName>
</protein>
<dbReference type="InterPro" id="IPR036938">
    <property type="entry name" value="PAP2/HPO_sf"/>
</dbReference>
<dbReference type="AlphaFoldDB" id="Q2IDL2"/>
<organism evidence="1 2">
    <name type="scientific">Anaeromyxobacter dehalogenans (strain 2CP-C)</name>
    <dbReference type="NCBI Taxonomy" id="290397"/>
    <lineage>
        <taxon>Bacteria</taxon>
        <taxon>Pseudomonadati</taxon>
        <taxon>Myxococcota</taxon>
        <taxon>Myxococcia</taxon>
        <taxon>Myxococcales</taxon>
        <taxon>Cystobacterineae</taxon>
        <taxon>Anaeromyxobacteraceae</taxon>
        <taxon>Anaeromyxobacter</taxon>
    </lineage>
</organism>
<dbReference type="KEGG" id="ade:Adeh_2900"/>
<dbReference type="HOGENOM" id="CLU_020920_2_1_7"/>
<dbReference type="OrthoDB" id="8093255at2"/>
<dbReference type="SUPFAM" id="SSF48317">
    <property type="entry name" value="Acid phosphatase/Vanadium-dependent haloperoxidase"/>
    <property type="match status" value="1"/>
</dbReference>
<dbReference type="InterPro" id="IPR052559">
    <property type="entry name" value="V-haloperoxidase"/>
</dbReference>
<dbReference type="RefSeq" id="WP_011421952.1">
    <property type="nucleotide sequence ID" value="NC_007760.1"/>
</dbReference>
<sequence>MREAPELVPCSIEQRVPRTPSTAVAGAAPRGAKARTIARRRCAALAVGWLATACLAADDAAAGPAASRSAVLGANAVTTWHAYAQDLVAGFPGRGNAAQAYTASLIQVAVYDAVVAIRGRYPPFLAPVPAPAGADLDAAVATAAYRVGIARVNAGTSRTAFQDRYTAFLAAIPDGAAKADGVAVGEAAAQAVLAARSGDHFYDAATFANPPAEPGVWQATPVANAYATAGASDHAMAFVIPLTAPSPGARRAPPPPNLRSARYADALAEVREYGRKESASRTPAMTDVVQFWTESGFTLWQRNTRDLVAARNLDELETARALAAIGVAGGEAMLACFESKYHYLGWRPFQAIQRADEDGNERTEPEPLWTPLVRANHPEYPAGHGCYGSAMATSLRLLFGDMAVTLTSTGSQVAGWPQVPSRRYASLAAIPDENADARVWGGLHFRTTMEQSARWIRDVTNDALCGRFGIACE</sequence>
<dbReference type="STRING" id="290397.Adeh_2900"/>
<dbReference type="Gene3D" id="1.10.606.20">
    <property type="match status" value="1"/>
</dbReference>